<proteinExistence type="predicted"/>
<evidence type="ECO:0000313" key="2">
    <source>
        <dbReference type="Proteomes" id="UP000323594"/>
    </source>
</evidence>
<dbReference type="AlphaFoldDB" id="A0A7H8VHH2"/>
<protein>
    <submittedName>
        <fullName evidence="1">Uncharacterized protein</fullName>
    </submittedName>
</protein>
<dbReference type="EMBL" id="CP042817">
    <property type="protein sequence ID" value="QEJ97445.1"/>
    <property type="molecule type" value="Genomic_DNA"/>
</dbReference>
<accession>A0A7H8VHH2</accession>
<evidence type="ECO:0000313" key="1">
    <source>
        <dbReference type="EMBL" id="QEJ97445.1"/>
    </source>
</evidence>
<sequence length="233" mass="26889">MIETKALTEKLGLNKETAKRIKSLEQGLIKVLTEATLKAFKIGEILYMVEANNSKGRQAFVDWVTKDLKISWQTCLNYKKLFVFFYQDPERLENLTIMQAYAEAGIAVKKALPPPKEEYEEVFTAGEEEEAYDAELAEIFKRNPLSGIQLKKYRVNVEDGTVWGFRKGYGRISIADIRLTKPAGLPELEWLTMRNEVQIVFEKYFEKIERCEDEGVIPEPEDTPFGLKHIGRR</sequence>
<gene>
    <name evidence="1" type="ORF">FUT82_05155</name>
</gene>
<dbReference type="RefSeq" id="WP_148878699.1">
    <property type="nucleotide sequence ID" value="NZ_CP042813.1"/>
</dbReference>
<organism evidence="1 2">
    <name type="scientific">Treponema phagedenis</name>
    <dbReference type="NCBI Taxonomy" id="162"/>
    <lineage>
        <taxon>Bacteria</taxon>
        <taxon>Pseudomonadati</taxon>
        <taxon>Spirochaetota</taxon>
        <taxon>Spirochaetia</taxon>
        <taxon>Spirochaetales</taxon>
        <taxon>Treponemataceae</taxon>
        <taxon>Treponema</taxon>
    </lineage>
</organism>
<name>A0A7H8VHH2_TREPH</name>
<dbReference type="Proteomes" id="UP000323594">
    <property type="component" value="Chromosome"/>
</dbReference>
<reference evidence="1 2" key="1">
    <citation type="submission" date="2019-08" db="EMBL/GenBank/DDBJ databases">
        <authorList>
            <person name="Kuhnert P."/>
        </authorList>
    </citation>
    <scope>NUCLEOTIDE SEQUENCE [LARGE SCALE GENOMIC DNA]</scope>
    <source>
        <strain evidence="1 2">B36.5</strain>
    </source>
</reference>